<gene>
    <name evidence="3" type="ORF">AMON00008_LOCUS59205</name>
</gene>
<proteinExistence type="predicted"/>
<sequence length="183" mass="19572">MFSARGSLRAGRGRGARALPVLLPCLVFTVAGLALFSALISLRLPQPSEDFVGGRGAAPQRMLVQREYKPRITDRGTPEYEKYMEEQRALREQMWNAQNRDINAKVGGIDSESAPPPPPRAAPAPAPAPASAPKLQSVPAPAAPSGGNPFQFIFDLFTTTTTTTTTTPPPSPIDSFLSAIGFR</sequence>
<dbReference type="AlphaFoldDB" id="A0A7S4WC21"/>
<accession>A0A7S4WC21</accession>
<keyword evidence="2" id="KW-1133">Transmembrane helix</keyword>
<organism evidence="3">
    <name type="scientific">Alexandrium monilatum</name>
    <dbReference type="NCBI Taxonomy" id="311494"/>
    <lineage>
        <taxon>Eukaryota</taxon>
        <taxon>Sar</taxon>
        <taxon>Alveolata</taxon>
        <taxon>Dinophyceae</taxon>
        <taxon>Gonyaulacales</taxon>
        <taxon>Pyrocystaceae</taxon>
        <taxon>Alexandrium</taxon>
    </lineage>
</organism>
<dbReference type="EMBL" id="HBNR01082727">
    <property type="protein sequence ID" value="CAE4660047.1"/>
    <property type="molecule type" value="Transcribed_RNA"/>
</dbReference>
<evidence type="ECO:0000313" key="3">
    <source>
        <dbReference type="EMBL" id="CAE4660047.1"/>
    </source>
</evidence>
<evidence type="ECO:0000256" key="1">
    <source>
        <dbReference type="SAM" id="MobiDB-lite"/>
    </source>
</evidence>
<feature type="region of interest" description="Disordered" evidence="1">
    <location>
        <begin position="106"/>
        <end position="146"/>
    </location>
</feature>
<keyword evidence="2" id="KW-0812">Transmembrane</keyword>
<protein>
    <submittedName>
        <fullName evidence="3">Uncharacterized protein</fullName>
    </submittedName>
</protein>
<keyword evidence="2" id="KW-0472">Membrane</keyword>
<reference evidence="3" key="1">
    <citation type="submission" date="2021-01" db="EMBL/GenBank/DDBJ databases">
        <authorList>
            <person name="Corre E."/>
            <person name="Pelletier E."/>
            <person name="Niang G."/>
            <person name="Scheremetjew M."/>
            <person name="Finn R."/>
            <person name="Kale V."/>
            <person name="Holt S."/>
            <person name="Cochrane G."/>
            <person name="Meng A."/>
            <person name="Brown T."/>
            <person name="Cohen L."/>
        </authorList>
    </citation>
    <scope>NUCLEOTIDE SEQUENCE</scope>
    <source>
        <strain evidence="3">CCMP3105</strain>
    </source>
</reference>
<feature type="compositionally biased region" description="Pro residues" evidence="1">
    <location>
        <begin position="114"/>
        <end position="130"/>
    </location>
</feature>
<evidence type="ECO:0000256" key="2">
    <source>
        <dbReference type="SAM" id="Phobius"/>
    </source>
</evidence>
<name>A0A7S4WC21_9DINO</name>
<feature type="transmembrane region" description="Helical" evidence="2">
    <location>
        <begin position="21"/>
        <end position="42"/>
    </location>
</feature>